<accession>A0A8I2ZZP4</accession>
<evidence type="ECO:0008006" key="4">
    <source>
        <dbReference type="Google" id="ProtNLM"/>
    </source>
</evidence>
<dbReference type="EMBL" id="JAEMWZ010000040">
    <property type="protein sequence ID" value="KAG7140711.1"/>
    <property type="molecule type" value="Genomic_DNA"/>
</dbReference>
<reference evidence="2" key="1">
    <citation type="journal article" date="2021" name="Mol. Plant Pathol.">
        <title>A 20-kb lineage-specific genomic region tames virulence in pathogenic amphidiploid Verticillium longisporum.</title>
        <authorList>
            <person name="Harting R."/>
            <person name="Starke J."/>
            <person name="Kusch H."/>
            <person name="Poggeler S."/>
            <person name="Maurus I."/>
            <person name="Schluter R."/>
            <person name="Landesfeind M."/>
            <person name="Bulla I."/>
            <person name="Nowrousian M."/>
            <person name="de Jonge R."/>
            <person name="Stahlhut G."/>
            <person name="Hoff K.J."/>
            <person name="Asshauer K.P."/>
            <person name="Thurmer A."/>
            <person name="Stanke M."/>
            <person name="Daniel R."/>
            <person name="Morgenstern B."/>
            <person name="Thomma B.P.H.J."/>
            <person name="Kronstad J.W."/>
            <person name="Braus-Stromeyer S.A."/>
            <person name="Braus G.H."/>
        </authorList>
    </citation>
    <scope>NUCLEOTIDE SEQUENCE</scope>
    <source>
        <strain evidence="2">Vl32</strain>
    </source>
</reference>
<comment type="caution">
    <text evidence="2">The sequence shown here is derived from an EMBL/GenBank/DDBJ whole genome shotgun (WGS) entry which is preliminary data.</text>
</comment>
<sequence length="318" mass="35350">MQVVSRHVDLAIGSHHGSILREPIRQPQGTHFPPAEAAAVHRFLLLFQPHGDGWVVAVYVLEQRVVQVVHLAQDVGVVLAQDRALRLDAGDCRLEVGYRVLLLAAVMLALYDSLADASYNSPSTTYRGICGHSRRCLDVLIRLYYLRHGFEAWNDSLPTWLLYLAELCIRDLARSADPLGDEATVSTLILCAKGLQDQGRSLYIARVFFHIVRNEMPRPVMELLDRHVTETKVDHSKTGTGASHLRASWPVKTISISEGPVKTISISEEPDHLLERLSLEDRKTEEPEDDETGWSSSGGESQERSGSELEAMGVPTAF</sequence>
<name>A0A8I2ZZP4_VERLO</name>
<feature type="compositionally biased region" description="Basic and acidic residues" evidence="1">
    <location>
        <begin position="276"/>
        <end position="285"/>
    </location>
</feature>
<dbReference type="Proteomes" id="UP000689129">
    <property type="component" value="Unassembled WGS sequence"/>
</dbReference>
<evidence type="ECO:0000313" key="2">
    <source>
        <dbReference type="EMBL" id="KAG7140711.1"/>
    </source>
</evidence>
<gene>
    <name evidence="2" type="ORF">HYQ45_002428</name>
</gene>
<protein>
    <recommendedName>
        <fullName evidence="4">Transcription factor domain-containing protein</fullName>
    </recommendedName>
</protein>
<dbReference type="OrthoDB" id="426882at2759"/>
<evidence type="ECO:0000256" key="1">
    <source>
        <dbReference type="SAM" id="MobiDB-lite"/>
    </source>
</evidence>
<proteinExistence type="predicted"/>
<organism evidence="2 3">
    <name type="scientific">Verticillium longisporum</name>
    <name type="common">Verticillium dahliae var. longisporum</name>
    <dbReference type="NCBI Taxonomy" id="100787"/>
    <lineage>
        <taxon>Eukaryota</taxon>
        <taxon>Fungi</taxon>
        <taxon>Dikarya</taxon>
        <taxon>Ascomycota</taxon>
        <taxon>Pezizomycotina</taxon>
        <taxon>Sordariomycetes</taxon>
        <taxon>Hypocreomycetidae</taxon>
        <taxon>Glomerellales</taxon>
        <taxon>Plectosphaerellaceae</taxon>
        <taxon>Verticillium</taxon>
    </lineage>
</organism>
<dbReference type="AlphaFoldDB" id="A0A8I2ZZP4"/>
<evidence type="ECO:0000313" key="3">
    <source>
        <dbReference type="Proteomes" id="UP000689129"/>
    </source>
</evidence>
<feature type="region of interest" description="Disordered" evidence="1">
    <location>
        <begin position="276"/>
        <end position="318"/>
    </location>
</feature>